<comment type="caution">
    <text evidence="2">The sequence shown here is derived from an EMBL/GenBank/DDBJ whole genome shotgun (WGS) entry which is preliminary data.</text>
</comment>
<feature type="transmembrane region" description="Helical" evidence="1">
    <location>
        <begin position="28"/>
        <end position="49"/>
    </location>
</feature>
<protein>
    <submittedName>
        <fullName evidence="2">Uncharacterized protein</fullName>
    </submittedName>
</protein>
<keyword evidence="1" id="KW-0472">Membrane</keyword>
<dbReference type="AlphaFoldDB" id="A0A7C8LEF3"/>
<keyword evidence="3" id="KW-1185">Reference proteome</keyword>
<keyword evidence="1" id="KW-0812">Transmembrane</keyword>
<dbReference type="EMBL" id="WSLF01000002">
    <property type="protein sequence ID" value="KAE9636273.1"/>
    <property type="molecule type" value="Genomic_DNA"/>
</dbReference>
<evidence type="ECO:0000313" key="3">
    <source>
        <dbReference type="Proteomes" id="UP000483018"/>
    </source>
</evidence>
<accession>A0A7C8LEF3</accession>
<evidence type="ECO:0000256" key="1">
    <source>
        <dbReference type="SAM" id="Phobius"/>
    </source>
</evidence>
<keyword evidence="1" id="KW-1133">Transmembrane helix</keyword>
<dbReference type="RefSeq" id="WP_158739525.1">
    <property type="nucleotide sequence ID" value="NZ_JAFBEP010000005.1"/>
</dbReference>
<name>A0A7C8LEF3_9FIRM</name>
<organism evidence="2 3">
    <name type="scientific">Defluviitalea raffinosedens</name>
    <dbReference type="NCBI Taxonomy" id="1450156"/>
    <lineage>
        <taxon>Bacteria</taxon>
        <taxon>Bacillati</taxon>
        <taxon>Bacillota</taxon>
        <taxon>Clostridia</taxon>
        <taxon>Lachnospirales</taxon>
        <taxon>Defluviitaleaceae</taxon>
        <taxon>Defluviitalea</taxon>
    </lineage>
</organism>
<sequence length="52" mass="6065">MKDRIDLECDFPVWYTIRRRRLKNIAKIMGFGFIFSGIGFGIGCLVYGFSKK</sequence>
<reference evidence="2 3" key="1">
    <citation type="submission" date="2019-12" db="EMBL/GenBank/DDBJ databases">
        <title>Defluviitalea raffinosedens, isolated from a biogas fermenter, genome sequencing and characterization.</title>
        <authorList>
            <person name="Rettenmaier R."/>
            <person name="Schneider M."/>
            <person name="Neuhaus K."/>
            <person name="Liebl W."/>
            <person name="Zverlov V."/>
        </authorList>
    </citation>
    <scope>NUCLEOTIDE SEQUENCE [LARGE SCALE GENOMIC DNA]</scope>
    <source>
        <strain evidence="2 3">249c-K6</strain>
    </source>
</reference>
<dbReference type="Proteomes" id="UP000483018">
    <property type="component" value="Unassembled WGS sequence"/>
</dbReference>
<evidence type="ECO:0000313" key="2">
    <source>
        <dbReference type="EMBL" id="KAE9636273.1"/>
    </source>
</evidence>
<gene>
    <name evidence="2" type="ORF">GND95_03910</name>
</gene>
<proteinExistence type="predicted"/>